<dbReference type="InterPro" id="IPR024986">
    <property type="entry name" value="Nipped-B_C"/>
</dbReference>
<dbReference type="PANTHER" id="PTHR21704:SF18">
    <property type="entry name" value="NIPPED-B-LIKE PROTEIN"/>
    <property type="match status" value="1"/>
</dbReference>
<evidence type="ECO:0000313" key="9">
    <source>
        <dbReference type="Proteomes" id="UP001165063"/>
    </source>
</evidence>
<dbReference type="GO" id="GO:1990414">
    <property type="term" value="P:replication-born double-strand break repair via sister chromatid exchange"/>
    <property type="evidence" value="ECO:0007669"/>
    <property type="project" value="TreeGrafter"/>
</dbReference>
<dbReference type="GO" id="GO:0034087">
    <property type="term" value="P:establishment of mitotic sister chromatid cohesion"/>
    <property type="evidence" value="ECO:0007669"/>
    <property type="project" value="TreeGrafter"/>
</dbReference>
<evidence type="ECO:0000256" key="6">
    <source>
        <dbReference type="RuleBase" id="RU364107"/>
    </source>
</evidence>
<dbReference type="AlphaFoldDB" id="A0A9W7DK36"/>
<protein>
    <recommendedName>
        <fullName evidence="6">Sister chromatid cohesion protein</fullName>
    </recommendedName>
</protein>
<dbReference type="EMBL" id="BSXU01008091">
    <property type="protein sequence ID" value="GMG58481.1"/>
    <property type="molecule type" value="Genomic_DNA"/>
</dbReference>
<dbReference type="GO" id="GO:0140588">
    <property type="term" value="P:chromatin looping"/>
    <property type="evidence" value="ECO:0007669"/>
    <property type="project" value="InterPro"/>
</dbReference>
<evidence type="ECO:0000256" key="3">
    <source>
        <dbReference type="ARBA" id="ARBA00022737"/>
    </source>
</evidence>
<comment type="similarity">
    <text evidence="2 6">Belongs to the SCC2/Nipped-B family.</text>
</comment>
<dbReference type="Proteomes" id="UP001165063">
    <property type="component" value="Unassembled WGS sequence"/>
</dbReference>
<evidence type="ECO:0000256" key="1">
    <source>
        <dbReference type="ARBA" id="ARBA00004123"/>
    </source>
</evidence>
<evidence type="ECO:0000313" key="8">
    <source>
        <dbReference type="EMBL" id="GMG58481.1"/>
    </source>
</evidence>
<dbReference type="SUPFAM" id="SSF48371">
    <property type="entry name" value="ARM repeat"/>
    <property type="match status" value="1"/>
</dbReference>
<dbReference type="Gene3D" id="1.25.10.10">
    <property type="entry name" value="Leucine-rich Repeat Variant"/>
    <property type="match status" value="1"/>
</dbReference>
<feature type="domain" description="Sister chromatid cohesion C-terminal" evidence="7">
    <location>
        <begin position="748"/>
        <end position="934"/>
    </location>
</feature>
<reference evidence="8" key="1">
    <citation type="submission" date="2023-04" db="EMBL/GenBank/DDBJ databases">
        <title>Ambrosiozyma monospora NBRC 1965.</title>
        <authorList>
            <person name="Ichikawa N."/>
            <person name="Sato H."/>
            <person name="Tonouchi N."/>
        </authorList>
    </citation>
    <scope>NUCLEOTIDE SEQUENCE</scope>
    <source>
        <strain evidence="8">NBRC 1965</strain>
    </source>
</reference>
<dbReference type="InterPro" id="IPR033031">
    <property type="entry name" value="Scc2/Nipped-B"/>
</dbReference>
<evidence type="ECO:0000259" key="7">
    <source>
        <dbReference type="Pfam" id="PF12830"/>
    </source>
</evidence>
<evidence type="ECO:0000256" key="2">
    <source>
        <dbReference type="ARBA" id="ARBA00009252"/>
    </source>
</evidence>
<dbReference type="GO" id="GO:0071169">
    <property type="term" value="P:establishment of protein localization to chromatin"/>
    <property type="evidence" value="ECO:0007669"/>
    <property type="project" value="TreeGrafter"/>
</dbReference>
<dbReference type="Pfam" id="PF12830">
    <property type="entry name" value="Nipped-B_C"/>
    <property type="match status" value="1"/>
</dbReference>
<dbReference type="GO" id="GO:0061775">
    <property type="term" value="F:cohesin loader activity"/>
    <property type="evidence" value="ECO:0007669"/>
    <property type="project" value="InterPro"/>
</dbReference>
<name>A0A9W7DK36_AMBMO</name>
<dbReference type="GO" id="GO:0090694">
    <property type="term" value="C:Scc2-Scc4 cohesin loading complex"/>
    <property type="evidence" value="ECO:0007669"/>
    <property type="project" value="TreeGrafter"/>
</dbReference>
<organism evidence="8 9">
    <name type="scientific">Ambrosiozyma monospora</name>
    <name type="common">Yeast</name>
    <name type="synonym">Endomycopsis monosporus</name>
    <dbReference type="NCBI Taxonomy" id="43982"/>
    <lineage>
        <taxon>Eukaryota</taxon>
        <taxon>Fungi</taxon>
        <taxon>Dikarya</taxon>
        <taxon>Ascomycota</taxon>
        <taxon>Saccharomycotina</taxon>
        <taxon>Pichiomycetes</taxon>
        <taxon>Pichiales</taxon>
        <taxon>Pichiaceae</taxon>
        <taxon>Ambrosiozyma</taxon>
    </lineage>
</organism>
<dbReference type="GO" id="GO:0003682">
    <property type="term" value="F:chromatin binding"/>
    <property type="evidence" value="ECO:0007669"/>
    <property type="project" value="TreeGrafter"/>
</dbReference>
<keyword evidence="4 6" id="KW-0539">Nucleus</keyword>
<keyword evidence="3 6" id="KW-0677">Repeat</keyword>
<comment type="caution">
    <text evidence="8">The sequence shown here is derived from an EMBL/GenBank/DDBJ whole genome shotgun (WGS) entry which is preliminary data.</text>
</comment>
<dbReference type="GO" id="GO:0010468">
    <property type="term" value="P:regulation of gene expression"/>
    <property type="evidence" value="ECO:0007669"/>
    <property type="project" value="InterPro"/>
</dbReference>
<dbReference type="Pfam" id="PF12765">
    <property type="entry name" value="Cohesin_HEAT"/>
    <property type="match status" value="2"/>
</dbReference>
<dbReference type="InterPro" id="IPR011989">
    <property type="entry name" value="ARM-like"/>
</dbReference>
<dbReference type="OrthoDB" id="418242at2759"/>
<keyword evidence="5 6" id="KW-0131">Cell cycle</keyword>
<keyword evidence="9" id="KW-1185">Reference proteome</keyword>
<dbReference type="InterPro" id="IPR026003">
    <property type="entry name" value="Cohesin_HEAT"/>
</dbReference>
<gene>
    <name evidence="8" type="ORF">Amon01_000864900</name>
</gene>
<comment type="subcellular location">
    <subcellularLocation>
        <location evidence="1 6">Nucleus</location>
    </subcellularLocation>
</comment>
<sequence>MISEMNTKFYAFMDQTSSQMLRLSNEIATTLINKMNGMLDANLKKVVEYLISDWMAMVKQPEFPGAETLLTSTMNTFLFVCSSEKEKVSNLVSTFCMELAGMIGSKILQVTGNDGNSCLKLSLDTTVDELVVLDDAYWKIMAYLRNKNDDGKFDYFYLKYFHYIHSFMDNNFVSLKPDVQDQFVLVENNLLRLFNGTRSLPRDYNSNDHETIYKNVLLSQDLFNQYDALLNMILKSLDNSKVKTRSRAVKQLSLLITRDNSLLMVPSIKNSLAARMNESFASVRDSIIDLLSAYLLSNPKAVNEFASIVAGRISDDSLSVRKKSINLTQKLYLFTDDIQIKSMFCGKLIRRLDDEEDTICDIASGALLEMWLLKMYSLYEEAQLQMSEQLKLFIKTTTEVMITVSSFSDKSEKYFERFLKEQVFHITPVNKNNYSKLMESIHLIIDSVFETVTENSQAGNDNAKTIVGKCMGLLSMLVKCNGLLISQDQLVSLQPYFTDETLTGDSLCYYTLQIFRLTLPHMTALKPNFVVACKTSLLKRLTKFNVRELDEAMPCMWFLCSYDNDTSVLAKACISSTRLIRQYVGEIKRKPDMKPDGRLQRLVFLLGNFGRHCNFENHKDMFLAADIGMRKGESVVSLIVKHLICFCGNNAAVQLKRIAIKNLINVCISTPKLFLSPQILKIIDSAFEEKSDISLQDAVINELGAFLELEEKKTIDRNGLDNKDSKTVELDVQVFHGRSASYVNDGICASLVQRYLPHVLRNCLYDQDEHSLKAIHFLQLIVRVGFANPKLCIPTIIALESSTVLLIRQVALTMHEDLFDKHESLIESSYVDGLKLAVTYRKKFVGSRHLIHETGFLKNFVKVSHSDSKTTTTKKFLKMIWRPLNTLDSEDVFEKSQQELADVRDYLYYIAANFSGVTLKNQDEVLSLIASIEKLTMSLVNRLSNILEEQGAKQEDYPKLANMASCIIVLSRLKRCTVDQYGVTSEKITKYYESNQSSKEFKVAVNKNDSFPVVTFEGVMFDEMSDSVDNEFYEQIIKIATETV</sequence>
<evidence type="ECO:0000256" key="4">
    <source>
        <dbReference type="ARBA" id="ARBA00023242"/>
    </source>
</evidence>
<evidence type="ECO:0000256" key="5">
    <source>
        <dbReference type="ARBA" id="ARBA00023306"/>
    </source>
</evidence>
<proteinExistence type="inferred from homology"/>
<dbReference type="PANTHER" id="PTHR21704">
    <property type="entry name" value="NIPPED-B-LIKE PROTEIN DELANGIN SCC2-RELATED"/>
    <property type="match status" value="1"/>
</dbReference>
<dbReference type="InterPro" id="IPR016024">
    <property type="entry name" value="ARM-type_fold"/>
</dbReference>
<accession>A0A9W7DK36</accession>